<dbReference type="GO" id="GO:0016787">
    <property type="term" value="F:hydrolase activity"/>
    <property type="evidence" value="ECO:0007669"/>
    <property type="project" value="TreeGrafter"/>
</dbReference>
<sequence length="220" mass="23478">MPHRALIEQRPWLLASLAAGISFWFVKDTDLPGLFQMAWKGAGVALLAVYALARHGGAEARTIAAVMALGALGDVLIEIRLEAGAIAFLIGHLIAIRLYWQHRRASTSFSQKAAALAFLVLIPLISFLLPADRAAAPGIALYASGLGAMTAAAWTSSFPRYRVGLGAVMFAVSDLLIFADLGPLADSALPGLLIWPLYYFGQFLICTGVIGELRSRSTPQ</sequence>
<evidence type="ECO:0000256" key="2">
    <source>
        <dbReference type="ARBA" id="ARBA00007375"/>
    </source>
</evidence>
<feature type="transmembrane region" description="Helical" evidence="6">
    <location>
        <begin position="112"/>
        <end position="129"/>
    </location>
</feature>
<dbReference type="AlphaFoldDB" id="A0A918RIF9"/>
<comment type="caution">
    <text evidence="7">The sequence shown here is derived from an EMBL/GenBank/DDBJ whole genome shotgun (WGS) entry which is preliminary data.</text>
</comment>
<dbReference type="PANTHER" id="PTHR31885:SF6">
    <property type="entry name" value="GH04784P"/>
    <property type="match status" value="1"/>
</dbReference>
<feature type="transmembrane region" description="Helical" evidence="6">
    <location>
        <begin position="12"/>
        <end position="27"/>
    </location>
</feature>
<reference evidence="7" key="1">
    <citation type="journal article" date="2014" name="Int. J. Syst. Evol. Microbiol.">
        <title>Complete genome sequence of Corynebacterium casei LMG S-19264T (=DSM 44701T), isolated from a smear-ripened cheese.</title>
        <authorList>
            <consortium name="US DOE Joint Genome Institute (JGI-PGF)"/>
            <person name="Walter F."/>
            <person name="Albersmeier A."/>
            <person name="Kalinowski J."/>
            <person name="Ruckert C."/>
        </authorList>
    </citation>
    <scope>NUCLEOTIDE SEQUENCE</scope>
    <source>
        <strain evidence="7">KCTC 32422</strain>
    </source>
</reference>
<evidence type="ECO:0000313" key="7">
    <source>
        <dbReference type="EMBL" id="GGZ96084.1"/>
    </source>
</evidence>
<protein>
    <submittedName>
        <fullName evidence="7">Lysoplasmalogenase</fullName>
    </submittedName>
</protein>
<keyword evidence="4 6" id="KW-1133">Transmembrane helix</keyword>
<accession>A0A918RIF9</accession>
<comment type="subcellular location">
    <subcellularLocation>
        <location evidence="1">Membrane</location>
        <topology evidence="1">Multi-pass membrane protein</topology>
    </subcellularLocation>
</comment>
<evidence type="ECO:0000256" key="6">
    <source>
        <dbReference type="SAM" id="Phobius"/>
    </source>
</evidence>
<feature type="transmembrane region" description="Helical" evidence="6">
    <location>
        <begin position="135"/>
        <end position="154"/>
    </location>
</feature>
<dbReference type="EMBL" id="BMZD01000003">
    <property type="protein sequence ID" value="GGZ96084.1"/>
    <property type="molecule type" value="Genomic_DNA"/>
</dbReference>
<feature type="transmembrane region" description="Helical" evidence="6">
    <location>
        <begin position="83"/>
        <end position="100"/>
    </location>
</feature>
<name>A0A918RIF9_9SPHN</name>
<dbReference type="Pfam" id="PF07947">
    <property type="entry name" value="YhhN"/>
    <property type="match status" value="1"/>
</dbReference>
<evidence type="ECO:0000256" key="4">
    <source>
        <dbReference type="ARBA" id="ARBA00022989"/>
    </source>
</evidence>
<dbReference type="PANTHER" id="PTHR31885">
    <property type="entry name" value="GH04784P"/>
    <property type="match status" value="1"/>
</dbReference>
<evidence type="ECO:0000256" key="1">
    <source>
        <dbReference type="ARBA" id="ARBA00004141"/>
    </source>
</evidence>
<organism evidence="7 8">
    <name type="scientific">Novosphingobium arvoryzae</name>
    <dbReference type="NCBI Taxonomy" id="1256514"/>
    <lineage>
        <taxon>Bacteria</taxon>
        <taxon>Pseudomonadati</taxon>
        <taxon>Pseudomonadota</taxon>
        <taxon>Alphaproteobacteria</taxon>
        <taxon>Sphingomonadales</taxon>
        <taxon>Sphingomonadaceae</taxon>
        <taxon>Novosphingobium</taxon>
    </lineage>
</organism>
<feature type="transmembrane region" description="Helical" evidence="6">
    <location>
        <begin position="60"/>
        <end position="77"/>
    </location>
</feature>
<dbReference type="GO" id="GO:0016020">
    <property type="term" value="C:membrane"/>
    <property type="evidence" value="ECO:0007669"/>
    <property type="project" value="UniProtKB-SubCell"/>
</dbReference>
<feature type="transmembrane region" description="Helical" evidence="6">
    <location>
        <begin position="33"/>
        <end position="53"/>
    </location>
</feature>
<evidence type="ECO:0000256" key="3">
    <source>
        <dbReference type="ARBA" id="ARBA00022692"/>
    </source>
</evidence>
<reference evidence="7" key="2">
    <citation type="submission" date="2020-09" db="EMBL/GenBank/DDBJ databases">
        <authorList>
            <person name="Sun Q."/>
            <person name="Kim S."/>
        </authorList>
    </citation>
    <scope>NUCLEOTIDE SEQUENCE</scope>
    <source>
        <strain evidence="7">KCTC 32422</strain>
    </source>
</reference>
<gene>
    <name evidence="7" type="ORF">GCM10011617_15790</name>
</gene>
<evidence type="ECO:0000256" key="5">
    <source>
        <dbReference type="ARBA" id="ARBA00023136"/>
    </source>
</evidence>
<keyword evidence="5 6" id="KW-0472">Membrane</keyword>
<keyword evidence="3 6" id="KW-0812">Transmembrane</keyword>
<evidence type="ECO:0000313" key="8">
    <source>
        <dbReference type="Proteomes" id="UP000634139"/>
    </source>
</evidence>
<dbReference type="InterPro" id="IPR012506">
    <property type="entry name" value="TMEM86B-like"/>
</dbReference>
<dbReference type="Proteomes" id="UP000634139">
    <property type="component" value="Unassembled WGS sequence"/>
</dbReference>
<feature type="transmembrane region" description="Helical" evidence="6">
    <location>
        <begin position="193"/>
        <end position="213"/>
    </location>
</feature>
<comment type="similarity">
    <text evidence="2">Belongs to the TMEM86 family.</text>
</comment>
<dbReference type="RefSeq" id="WP_189540231.1">
    <property type="nucleotide sequence ID" value="NZ_BMZD01000003.1"/>
</dbReference>
<keyword evidence="8" id="KW-1185">Reference proteome</keyword>
<feature type="transmembrane region" description="Helical" evidence="6">
    <location>
        <begin position="161"/>
        <end position="181"/>
    </location>
</feature>
<proteinExistence type="inferred from homology"/>